<reference evidence="2" key="1">
    <citation type="submission" date="2019-11" db="EMBL/GenBank/DDBJ databases">
        <title>Description of Pedobacter sp. LMG 31464T.</title>
        <authorList>
            <person name="Carlier A."/>
            <person name="Qi S."/>
            <person name="Vandamme P."/>
        </authorList>
    </citation>
    <scope>NUCLEOTIDE SEQUENCE</scope>
    <source>
        <strain evidence="2">LMG 31464</strain>
    </source>
</reference>
<dbReference type="InterPro" id="IPR054243">
    <property type="entry name" value="DUF6970"/>
</dbReference>
<keyword evidence="3" id="KW-1185">Reference proteome</keyword>
<dbReference type="AlphaFoldDB" id="A0A923DW74"/>
<organism evidence="2 3">
    <name type="scientific">Pedobacter planticolens</name>
    <dbReference type="NCBI Taxonomy" id="2679964"/>
    <lineage>
        <taxon>Bacteria</taxon>
        <taxon>Pseudomonadati</taxon>
        <taxon>Bacteroidota</taxon>
        <taxon>Sphingobacteriia</taxon>
        <taxon>Sphingobacteriales</taxon>
        <taxon>Sphingobacteriaceae</taxon>
        <taxon>Pedobacter</taxon>
    </lineage>
</organism>
<protein>
    <recommendedName>
        <fullName evidence="1">DUF6970 domain-containing protein</fullName>
    </recommendedName>
</protein>
<dbReference type="Proteomes" id="UP000601055">
    <property type="component" value="Unassembled WGS sequence"/>
</dbReference>
<feature type="domain" description="DUF6970" evidence="1">
    <location>
        <begin position="9"/>
        <end position="85"/>
    </location>
</feature>
<evidence type="ECO:0000313" key="2">
    <source>
        <dbReference type="EMBL" id="MBB2144191.1"/>
    </source>
</evidence>
<proteinExistence type="predicted"/>
<gene>
    <name evidence="2" type="ORF">GM921_01725</name>
</gene>
<dbReference type="EMBL" id="WNXD01000001">
    <property type="protein sequence ID" value="MBB2144191.1"/>
    <property type="molecule type" value="Genomic_DNA"/>
</dbReference>
<evidence type="ECO:0000313" key="3">
    <source>
        <dbReference type="Proteomes" id="UP000601055"/>
    </source>
</evidence>
<sequence>MCVLEKIDKLKTEDVTNPPASVWQYEYNGQTVYFIPQKCCDLPSLLYDKDCNLICSPDGGFTGKGYGKCKDFFEKRTKEKLIWKDDRK</sequence>
<evidence type="ECO:0000259" key="1">
    <source>
        <dbReference type="Pfam" id="PF22311"/>
    </source>
</evidence>
<name>A0A923DW74_9SPHI</name>
<comment type="caution">
    <text evidence="2">The sequence shown here is derived from an EMBL/GenBank/DDBJ whole genome shotgun (WGS) entry which is preliminary data.</text>
</comment>
<dbReference type="Pfam" id="PF22311">
    <property type="entry name" value="DUF6970"/>
    <property type="match status" value="1"/>
</dbReference>
<accession>A0A923DW74</accession>